<evidence type="ECO:0000313" key="1">
    <source>
        <dbReference type="EMBL" id="QEF96147.1"/>
    </source>
</evidence>
<dbReference type="EMBL" id="CP036264">
    <property type="protein sequence ID" value="QEF96147.1"/>
    <property type="molecule type" value="Genomic_DNA"/>
</dbReference>
<keyword evidence="2" id="KW-1185">Reference proteome</keyword>
<sequence length="373" mass="42488">MPTSHVPMQGRALPSEFAVGPLRITGADQFPLEEIYCNVDGNEIVLRLSGHFDSDSPWRGSSMVVFFLYRLPGGEAAFQEGIERYRKDVPRKMVNLPDKQPFNRLVLEFDGVAQSWQRDCFAAGPRNLFQVYQSGGAGILVRWYSQRGTMLDHPLLGQVRDSVRLVEGQWHEEIPQTVQSDAAEFEDDEEDEFELVTSIDLREEKKRIRAYIEQRVAGYADQENFGPGEPTDPIGLITLGFYAEQTGYIALVFDTRPDAEVDGSWTTFIDDDLNVFYVTEWCGLYAAIVEEQTVTMTDHLGREHIIRDNEISDEDLNALFGEMLTALMHELRDDGTFAKLPLRPDAFLVIEEFDGRYFWPTYETRKTEGAIDG</sequence>
<organism evidence="1 2">
    <name type="scientific">Stieleria maiorica</name>
    <dbReference type="NCBI Taxonomy" id="2795974"/>
    <lineage>
        <taxon>Bacteria</taxon>
        <taxon>Pseudomonadati</taxon>
        <taxon>Planctomycetota</taxon>
        <taxon>Planctomycetia</taxon>
        <taxon>Pirellulales</taxon>
        <taxon>Pirellulaceae</taxon>
        <taxon>Stieleria</taxon>
    </lineage>
</organism>
<evidence type="ECO:0000313" key="2">
    <source>
        <dbReference type="Proteomes" id="UP000321353"/>
    </source>
</evidence>
<dbReference type="Proteomes" id="UP000321353">
    <property type="component" value="Chromosome"/>
</dbReference>
<accession>A0A5B9MA89</accession>
<gene>
    <name evidence="1" type="ORF">Mal15_01730</name>
</gene>
<name>A0A5B9MA89_9BACT</name>
<dbReference type="AlphaFoldDB" id="A0A5B9MA89"/>
<reference evidence="1 2" key="1">
    <citation type="submission" date="2019-02" db="EMBL/GenBank/DDBJ databases">
        <title>Planctomycetal bacteria perform biofilm scaping via a novel small molecule.</title>
        <authorList>
            <person name="Jeske O."/>
            <person name="Boedeker C."/>
            <person name="Wiegand S."/>
            <person name="Breitling P."/>
            <person name="Kallscheuer N."/>
            <person name="Jogler M."/>
            <person name="Rohde M."/>
            <person name="Petersen J."/>
            <person name="Medema M.H."/>
            <person name="Surup F."/>
            <person name="Jogler C."/>
        </authorList>
    </citation>
    <scope>NUCLEOTIDE SEQUENCE [LARGE SCALE GENOMIC DNA]</scope>
    <source>
        <strain evidence="1 2">Mal15</strain>
    </source>
</reference>
<protein>
    <submittedName>
        <fullName evidence="1">Uncharacterized protein</fullName>
    </submittedName>
</protein>
<proteinExistence type="predicted"/>
<dbReference type="KEGG" id="smam:Mal15_01730"/>